<dbReference type="InterPro" id="IPR010648">
    <property type="entry name" value="UPF0270"/>
</dbReference>
<comment type="similarity">
    <text evidence="1">Belongs to the AB hydrolase superfamily. AB hydrolase 4 family.</text>
</comment>
<sequence>MHFRGCSGRPNRLNRIYHSGETDDGSYLLRWMRDTLGEAPTAAIGISLGGNMLACLLAKREEARLLSAAAIVSAPFHLDACSRRIEKGFSLIYQSYLVGQLKQNARRKLACYPGSLPIISAQLRRIKGLREFDDAITARIHGFQDAADYYHQCTGVAAHHSHVDADHPCAGRSFYDTRGDPGHQPPARHHRIPTDSALRARRVCRWYITETGNVAGTTHSGLVHALSIGGHRRGNSMMIPWQLLDSDTLQNIIESFVLREGTDYGEQERSLEEKVRDIRRQLASGDVVLVWSELHETLNIMPRTQLNENTP</sequence>
<dbReference type="InterPro" id="IPR000073">
    <property type="entry name" value="AB_hydrolase_1"/>
</dbReference>
<dbReference type="SUPFAM" id="SSF118001">
    <property type="entry name" value="YehU-like"/>
    <property type="match status" value="1"/>
</dbReference>
<dbReference type="Gene3D" id="3.40.50.1820">
    <property type="entry name" value="alpha/beta hydrolase"/>
    <property type="match status" value="1"/>
</dbReference>
<dbReference type="PANTHER" id="PTHR10794">
    <property type="entry name" value="ABHYDROLASE DOMAIN-CONTAINING PROTEIN"/>
    <property type="match status" value="1"/>
</dbReference>
<dbReference type="NCBIfam" id="NF003438">
    <property type="entry name" value="PRK04966.1"/>
    <property type="match status" value="1"/>
</dbReference>
<dbReference type="InterPro" id="IPR036685">
    <property type="entry name" value="YehU-like_sf"/>
</dbReference>
<proteinExistence type="inferred from homology"/>
<dbReference type="AlphaFoldDB" id="A0A6V7KGZ7"/>
<reference evidence="3" key="1">
    <citation type="submission" date="2020-07" db="EMBL/GenBank/DDBJ databases">
        <authorList>
            <person name="Ferguson B K."/>
        </authorList>
    </citation>
    <scope>NUCLEOTIDE SEQUENCE</scope>
    <source>
        <strain evidence="3">L06</strain>
    </source>
</reference>
<evidence type="ECO:0000313" key="3">
    <source>
        <dbReference type="EMBL" id="CAD1562361.1"/>
    </source>
</evidence>
<name>A0A6V7KGZ7_9HYME</name>
<dbReference type="GO" id="GO:0047372">
    <property type="term" value="F:monoacylglycerol lipase activity"/>
    <property type="evidence" value="ECO:0007669"/>
    <property type="project" value="TreeGrafter"/>
</dbReference>
<dbReference type="PANTHER" id="PTHR10794:SF94">
    <property type="entry name" value="ESTERASE YHET-RELATED"/>
    <property type="match status" value="1"/>
</dbReference>
<dbReference type="Gene3D" id="1.10.10.610">
    <property type="entry name" value="YehU-like"/>
    <property type="match status" value="1"/>
</dbReference>
<dbReference type="Pfam" id="PF00561">
    <property type="entry name" value="Abhydrolase_1"/>
    <property type="match status" value="1"/>
</dbReference>
<organism evidence="3">
    <name type="scientific">Bracon brevicornis</name>
    <dbReference type="NCBI Taxonomy" id="1563983"/>
    <lineage>
        <taxon>Eukaryota</taxon>
        <taxon>Metazoa</taxon>
        <taxon>Ecdysozoa</taxon>
        <taxon>Arthropoda</taxon>
        <taxon>Hexapoda</taxon>
        <taxon>Insecta</taxon>
        <taxon>Pterygota</taxon>
        <taxon>Neoptera</taxon>
        <taxon>Endopterygota</taxon>
        <taxon>Hymenoptera</taxon>
        <taxon>Apocrita</taxon>
        <taxon>Ichneumonoidea</taxon>
        <taxon>Braconidae</taxon>
        <taxon>Braconinae</taxon>
        <taxon>Bracon</taxon>
    </lineage>
</organism>
<accession>A0A6V7KGZ7</accession>
<dbReference type="SUPFAM" id="SSF53474">
    <property type="entry name" value="alpha/beta-Hydrolases"/>
    <property type="match status" value="1"/>
</dbReference>
<dbReference type="Pfam" id="PF06794">
    <property type="entry name" value="UPF0270"/>
    <property type="match status" value="1"/>
</dbReference>
<dbReference type="HAMAP" id="MF_00690">
    <property type="entry name" value="UPF0270"/>
    <property type="match status" value="1"/>
</dbReference>
<dbReference type="EMBL" id="CADCXW020000148">
    <property type="protein sequence ID" value="CAD1562361.1"/>
    <property type="molecule type" value="Genomic_DNA"/>
</dbReference>
<feature type="domain" description="AB hydrolase-1" evidence="2">
    <location>
        <begin position="5"/>
        <end position="108"/>
    </location>
</feature>
<gene>
    <name evidence="3" type="ORF">BBRV_LOCUS77048</name>
</gene>
<evidence type="ECO:0000259" key="2">
    <source>
        <dbReference type="Pfam" id="PF00561"/>
    </source>
</evidence>
<dbReference type="InterPro" id="IPR050960">
    <property type="entry name" value="AB_hydrolase_4_sf"/>
</dbReference>
<protein>
    <recommendedName>
        <fullName evidence="2">AB hydrolase-1 domain-containing protein</fullName>
    </recommendedName>
</protein>
<dbReference type="GO" id="GO:0034338">
    <property type="term" value="F:short-chain carboxylesterase activity"/>
    <property type="evidence" value="ECO:0007669"/>
    <property type="project" value="TreeGrafter"/>
</dbReference>
<evidence type="ECO:0000256" key="1">
    <source>
        <dbReference type="ARBA" id="ARBA00010884"/>
    </source>
</evidence>
<dbReference type="InterPro" id="IPR029058">
    <property type="entry name" value="AB_hydrolase_fold"/>
</dbReference>